<dbReference type="FunFam" id="3.30.70.330:FF:000101">
    <property type="entry name" value="Protein MEI2-like 1"/>
    <property type="match status" value="1"/>
</dbReference>
<gene>
    <name evidence="6" type="ORF">SORBI_3006G058600</name>
</gene>
<evidence type="ECO:0000259" key="5">
    <source>
        <dbReference type="PROSITE" id="PS50102"/>
    </source>
</evidence>
<sequence>MVLGLRGVSLDFGSFARSAGLSILMRCRFLPSVPWPRFSSRTKFPCTSSSRSVVGCSARRMPTEQRRHMPPAHFLPAEPESSSFPNELRLRPERQVGLLKQGCFPEHAGRLACPPLQKLKPIGATVVDQLDIMRPYKLMDQKVPFGLDDKLLDVKLPPSSWREDQDPANQHDSFPKALVSPLEGRRGSLNGTQYESGLFSSSLPDIFDKKIRLTSKNRVVGQLVEKVDLNHADDEPFELTKEIETQIIGNLLPDDDDLLSGVFGDIGYNTHVNNQDEIDDDIFCTGGGMELEADGNSKSSKFNGGTSYSQTRSIVQLNGERPSRILFVGNIDRNIEDSELKLMFEQYGDMQTLNASCKHHGFVMVSYYDVRSAENAMRALQSKSLRCRKLDIHYSIPKDYPLEKDINQDMVIVNLDPSITNDDLHQIFGVLGEIKEIHPISDNDHYRSIEFFDVRAAEAARYALNRSEIAGNKIKLEPGCLDGTKRLMQQMSRVLEHERFGGCKLGSPNSPSPCFGSINMASIRSTGTDSGTVQVLHSRVQTPTNQFQEGRSFLDLPSTTIRNRSSPVGIATAGSQSSHHVLDEHIHSLGKMNVQNKGRMDCGFQESIAFHPHSLPDFNDRLRNGIPYSCSIPPIGVKSNARAPEAMDGRHMYKGGCGNLSNQSSAHTEALGFSRTGSFPLHGHQLARSNSNNLHQQHSSPMLWPSTGPFTNNVSSRQLMQVHGISRAPLRMLENTIPMNHQHVGSAPAVNPSIWDRRHGYAGEMMEAPGFNPGSVGSMGFPGSTHLHQLETNGMFPHSGGTFMDPALSPAHMSAPSPQRRGHIFHRRSHVATIPSSFDSAGERMRSRRNDSNVNQSDNKRLFELDIERIVRGEDSRTTLMIKNIPNKYTSKMLLAAIDESHRGTYDFIYLPIDFKNKCNVGYAFINMINPDNIVPFYKTFHGKRWEKFNSEKVASLAYARIQGKSALVAHFQNSSLMNEDKRCRPILFHSDGPNAGDQEPFPVGSNVRSRPGRSRILSWEQNHQDIASDHTKGGTPPSRGGGTLGYIATDTDHMAVA</sequence>
<dbReference type="Pfam" id="PF00076">
    <property type="entry name" value="RRM_1"/>
    <property type="match status" value="2"/>
</dbReference>
<accession>A0A1Z5RCH6</accession>
<dbReference type="InParanoid" id="A0A1Z5RCH6"/>
<dbReference type="PANTHER" id="PTHR23189">
    <property type="entry name" value="RNA RECOGNITION MOTIF-CONTAINING"/>
    <property type="match status" value="1"/>
</dbReference>
<reference evidence="6 7" key="1">
    <citation type="journal article" date="2009" name="Nature">
        <title>The Sorghum bicolor genome and the diversification of grasses.</title>
        <authorList>
            <person name="Paterson A.H."/>
            <person name="Bowers J.E."/>
            <person name="Bruggmann R."/>
            <person name="Dubchak I."/>
            <person name="Grimwood J."/>
            <person name="Gundlach H."/>
            <person name="Haberer G."/>
            <person name="Hellsten U."/>
            <person name="Mitros T."/>
            <person name="Poliakov A."/>
            <person name="Schmutz J."/>
            <person name="Spannagl M."/>
            <person name="Tang H."/>
            <person name="Wang X."/>
            <person name="Wicker T."/>
            <person name="Bharti A.K."/>
            <person name="Chapman J."/>
            <person name="Feltus F.A."/>
            <person name="Gowik U."/>
            <person name="Grigoriev I.V."/>
            <person name="Lyons E."/>
            <person name="Maher C.A."/>
            <person name="Martis M."/>
            <person name="Narechania A."/>
            <person name="Otillar R.P."/>
            <person name="Penning B.W."/>
            <person name="Salamov A.A."/>
            <person name="Wang Y."/>
            <person name="Zhang L."/>
            <person name="Carpita N.C."/>
            <person name="Freeling M."/>
            <person name="Gingle A.R."/>
            <person name="Hash C.T."/>
            <person name="Keller B."/>
            <person name="Klein P."/>
            <person name="Kresovich S."/>
            <person name="McCann M.C."/>
            <person name="Ming R."/>
            <person name="Peterson D.G."/>
            <person name="Mehboob-ur-Rahman"/>
            <person name="Ware D."/>
            <person name="Westhoff P."/>
            <person name="Mayer K.F."/>
            <person name="Messing J."/>
            <person name="Rokhsar D.S."/>
        </authorList>
    </citation>
    <scope>NUCLEOTIDE SEQUENCE [LARGE SCALE GENOMIC DNA]</scope>
    <source>
        <strain evidence="7">cv. BTx623</strain>
    </source>
</reference>
<dbReference type="Pfam" id="PF04059">
    <property type="entry name" value="RRM_2"/>
    <property type="match status" value="1"/>
</dbReference>
<dbReference type="AlphaFoldDB" id="A0A1Z5RCH6"/>
<dbReference type="InterPro" id="IPR035979">
    <property type="entry name" value="RBD_domain_sf"/>
</dbReference>
<dbReference type="EMBL" id="CM000765">
    <property type="protein sequence ID" value="OQU81438.1"/>
    <property type="molecule type" value="Genomic_DNA"/>
</dbReference>
<keyword evidence="1" id="KW-0677">Repeat</keyword>
<feature type="domain" description="RRM" evidence="5">
    <location>
        <begin position="408"/>
        <end position="477"/>
    </location>
</feature>
<dbReference type="ExpressionAtlas" id="A0A1Z5RCH6">
    <property type="expression patterns" value="baseline and differential"/>
</dbReference>
<evidence type="ECO:0000256" key="4">
    <source>
        <dbReference type="SAM" id="MobiDB-lite"/>
    </source>
</evidence>
<feature type="domain" description="RRM" evidence="5">
    <location>
        <begin position="324"/>
        <end position="397"/>
    </location>
</feature>
<evidence type="ECO:0000256" key="3">
    <source>
        <dbReference type="PROSITE-ProRule" id="PRU00176"/>
    </source>
</evidence>
<dbReference type="STRING" id="4558.A0A1Z5RCH6"/>
<dbReference type="PROSITE" id="PS50102">
    <property type="entry name" value="RRM"/>
    <property type="match status" value="2"/>
</dbReference>
<name>A0A1Z5RCH6_SORBI</name>
<dbReference type="Proteomes" id="UP000000768">
    <property type="component" value="Chromosome 6"/>
</dbReference>
<dbReference type="InterPro" id="IPR034453">
    <property type="entry name" value="MEI2-like_RRM1"/>
</dbReference>
<proteinExistence type="predicted"/>
<feature type="region of interest" description="Disordered" evidence="4">
    <location>
        <begin position="60"/>
        <end position="85"/>
    </location>
</feature>
<dbReference type="GO" id="GO:0003723">
    <property type="term" value="F:RNA binding"/>
    <property type="evidence" value="ECO:0000318"/>
    <property type="project" value="GO_Central"/>
</dbReference>
<keyword evidence="7" id="KW-1185">Reference proteome</keyword>
<reference evidence="7" key="2">
    <citation type="journal article" date="2018" name="Plant J.">
        <title>The Sorghum bicolor reference genome: improved assembly, gene annotations, a transcriptome atlas, and signatures of genome organization.</title>
        <authorList>
            <person name="McCormick R.F."/>
            <person name="Truong S.K."/>
            <person name="Sreedasyam A."/>
            <person name="Jenkins J."/>
            <person name="Shu S."/>
            <person name="Sims D."/>
            <person name="Kennedy M."/>
            <person name="Amirebrahimi M."/>
            <person name="Weers B.D."/>
            <person name="McKinley B."/>
            <person name="Mattison A."/>
            <person name="Morishige D.T."/>
            <person name="Grimwood J."/>
            <person name="Schmutz J."/>
            <person name="Mullet J.E."/>
        </authorList>
    </citation>
    <scope>NUCLEOTIDE SEQUENCE [LARGE SCALE GENOMIC DNA]</scope>
    <source>
        <strain evidence="7">cv. BTx623</strain>
    </source>
</reference>
<dbReference type="FunFam" id="3.30.70.330:FF:000349">
    <property type="entry name" value="Protein MEI2-like 1"/>
    <property type="match status" value="1"/>
</dbReference>
<organism evidence="6 7">
    <name type="scientific">Sorghum bicolor</name>
    <name type="common">Sorghum</name>
    <name type="synonym">Sorghum vulgare</name>
    <dbReference type="NCBI Taxonomy" id="4558"/>
    <lineage>
        <taxon>Eukaryota</taxon>
        <taxon>Viridiplantae</taxon>
        <taxon>Streptophyta</taxon>
        <taxon>Embryophyta</taxon>
        <taxon>Tracheophyta</taxon>
        <taxon>Spermatophyta</taxon>
        <taxon>Magnoliopsida</taxon>
        <taxon>Liliopsida</taxon>
        <taxon>Poales</taxon>
        <taxon>Poaceae</taxon>
        <taxon>PACMAD clade</taxon>
        <taxon>Panicoideae</taxon>
        <taxon>Andropogonodae</taxon>
        <taxon>Andropogoneae</taxon>
        <taxon>Sorghinae</taxon>
        <taxon>Sorghum</taxon>
    </lineage>
</organism>
<evidence type="ECO:0000313" key="6">
    <source>
        <dbReference type="EMBL" id="OQU81438.1"/>
    </source>
</evidence>
<dbReference type="Gramene" id="OQU81438">
    <property type="protein sequence ID" value="OQU81438"/>
    <property type="gene ID" value="SORBI_3006G058600"/>
</dbReference>
<dbReference type="CDD" id="cd12531">
    <property type="entry name" value="RRM3_MEI2_like"/>
    <property type="match status" value="1"/>
</dbReference>
<evidence type="ECO:0000256" key="2">
    <source>
        <dbReference type="ARBA" id="ARBA00022884"/>
    </source>
</evidence>
<dbReference type="GO" id="GO:0045836">
    <property type="term" value="P:positive regulation of meiotic nuclear division"/>
    <property type="evidence" value="ECO:0000318"/>
    <property type="project" value="GO_Central"/>
</dbReference>
<keyword evidence="2 3" id="KW-0694">RNA-binding</keyword>
<dbReference type="InterPro" id="IPR012677">
    <property type="entry name" value="Nucleotide-bd_a/b_plait_sf"/>
</dbReference>
<protein>
    <recommendedName>
        <fullName evidence="5">RRM domain-containing protein</fullName>
    </recommendedName>
</protein>
<dbReference type="SUPFAM" id="SSF54928">
    <property type="entry name" value="RNA-binding domain, RBD"/>
    <property type="match status" value="2"/>
</dbReference>
<evidence type="ECO:0000256" key="1">
    <source>
        <dbReference type="ARBA" id="ARBA00022737"/>
    </source>
</evidence>
<dbReference type="Gene3D" id="3.30.70.330">
    <property type="match status" value="2"/>
</dbReference>
<evidence type="ECO:0000313" key="7">
    <source>
        <dbReference type="Proteomes" id="UP000000768"/>
    </source>
</evidence>
<feature type="region of interest" description="Disordered" evidence="4">
    <location>
        <begin position="1027"/>
        <end position="1047"/>
    </location>
</feature>
<dbReference type="SMART" id="SM00360">
    <property type="entry name" value="RRM"/>
    <property type="match status" value="3"/>
</dbReference>
<dbReference type="GO" id="GO:0003729">
    <property type="term" value="F:mRNA binding"/>
    <property type="evidence" value="ECO:0007669"/>
    <property type="project" value="UniProtKB-ARBA"/>
</dbReference>
<dbReference type="CDD" id="cd12524">
    <property type="entry name" value="RRM1_MEI2_like"/>
    <property type="match status" value="1"/>
</dbReference>
<dbReference type="InterPro" id="IPR000504">
    <property type="entry name" value="RRM_dom"/>
</dbReference>
<dbReference type="InterPro" id="IPR007201">
    <property type="entry name" value="Mei2-like_Rrm_C"/>
</dbReference>
<dbReference type="InterPro" id="IPR034454">
    <property type="entry name" value="MEI2-like_RRM3"/>
</dbReference>